<dbReference type="Proteomes" id="UP000234950">
    <property type="component" value="Unassembled WGS sequence"/>
</dbReference>
<proteinExistence type="predicted"/>
<dbReference type="AlphaFoldDB" id="A0A2N5HJS7"/>
<dbReference type="OrthoDB" id="2909996at2"/>
<comment type="caution">
    <text evidence="1">The sequence shown here is derived from an EMBL/GenBank/DDBJ whole genome shotgun (WGS) entry which is preliminary data.</text>
</comment>
<name>A0A2N5HJS7_9BACI</name>
<organism evidence="1 2">
    <name type="scientific">Neobacillus cucumis</name>
    <dbReference type="NCBI Taxonomy" id="1740721"/>
    <lineage>
        <taxon>Bacteria</taxon>
        <taxon>Bacillati</taxon>
        <taxon>Bacillota</taxon>
        <taxon>Bacilli</taxon>
        <taxon>Bacillales</taxon>
        <taxon>Bacillaceae</taxon>
        <taxon>Neobacillus</taxon>
    </lineage>
</organism>
<reference evidence="1 2" key="1">
    <citation type="submission" date="2017-11" db="EMBL/GenBank/DDBJ databases">
        <title>Comparitive Functional Genomics of Dry Heat Resistant strains isolated from the Viking Spacecraft.</title>
        <authorList>
            <person name="Seuylemezian A."/>
            <person name="Cooper K."/>
            <person name="Vaishampayan P."/>
        </authorList>
    </citation>
    <scope>NUCLEOTIDE SEQUENCE [LARGE SCALE GENOMIC DNA]</scope>
    <source>
        <strain evidence="1 2">V32-6</strain>
    </source>
</reference>
<gene>
    <name evidence="1" type="ORF">CVD27_08570</name>
</gene>
<keyword evidence="2" id="KW-1185">Reference proteome</keyword>
<evidence type="ECO:0000313" key="1">
    <source>
        <dbReference type="EMBL" id="PLS05754.1"/>
    </source>
</evidence>
<dbReference type="RefSeq" id="WP_101647484.1">
    <property type="nucleotide sequence ID" value="NZ_PGVE01000037.1"/>
</dbReference>
<protein>
    <submittedName>
        <fullName evidence="1">Uncharacterized protein</fullName>
    </submittedName>
</protein>
<evidence type="ECO:0000313" key="2">
    <source>
        <dbReference type="Proteomes" id="UP000234950"/>
    </source>
</evidence>
<sequence>MELINIEDVKRFTGLPVEIFIQDEQGGDRGASVKKTIKKVQYCPDKTHIRFYIDDFYFFAVPAKSKVNWSDEVWSAFDADSGLTYNVKKVQVF</sequence>
<dbReference type="EMBL" id="PGVE01000037">
    <property type="protein sequence ID" value="PLS05754.1"/>
    <property type="molecule type" value="Genomic_DNA"/>
</dbReference>
<accession>A0A2N5HJS7</accession>